<gene>
    <name evidence="3" type="ORF">EVOR1521_LOCUS28997</name>
</gene>
<feature type="compositionally biased region" description="Polar residues" evidence="2">
    <location>
        <begin position="182"/>
        <end position="201"/>
    </location>
</feature>
<protein>
    <submittedName>
        <fullName evidence="3">Uncharacterized protein</fullName>
    </submittedName>
</protein>
<keyword evidence="1" id="KW-0175">Coiled coil</keyword>
<evidence type="ECO:0000313" key="3">
    <source>
        <dbReference type="EMBL" id="CAJ1407240.1"/>
    </source>
</evidence>
<sequence>MAGTAYDHVRARMAQAQEEDASSEWFDGASETRSERASQVSRASRPAGLAPVLGRDVAPAVGFRVAVLDAHLSRLAEPTGVITELRCGGARVRVQHDGSGMERYYNTGKDDEFQLVLLAADASRPRFALPRAPSKVDIKPEVQTPRSYAERRSTTPSQRGMEPTEPSGVAVSSMHADPPAATRSNSVSSAQTGPSRTSSRPRYSEVRKARRASAQPEVQPEVSCASSVISAGEPRPRPRPEAQAATAPTAATAPMAMAQTFPGVLPEGDLTPRTRSRYSELRKSRSPRPQPVAEPAFAPEPSEGTTAGRSPTTPLASERPEPKPEPKPSSGADLAEVFRRLENLECETMSLAGQVSDLKALNRHDIQLIRDESRQQAEACERLCRLSCRDEGRRQLEACEDQLRQFQEENRKQLESAQSRIFAS</sequence>
<organism evidence="3 4">
    <name type="scientific">Effrenium voratum</name>
    <dbReference type="NCBI Taxonomy" id="2562239"/>
    <lineage>
        <taxon>Eukaryota</taxon>
        <taxon>Sar</taxon>
        <taxon>Alveolata</taxon>
        <taxon>Dinophyceae</taxon>
        <taxon>Suessiales</taxon>
        <taxon>Symbiodiniaceae</taxon>
        <taxon>Effrenium</taxon>
    </lineage>
</organism>
<proteinExistence type="predicted"/>
<feature type="coiled-coil region" evidence="1">
    <location>
        <begin position="389"/>
        <end position="416"/>
    </location>
</feature>
<dbReference type="EMBL" id="CAUJNA010003663">
    <property type="protein sequence ID" value="CAJ1407240.1"/>
    <property type="molecule type" value="Genomic_DNA"/>
</dbReference>
<keyword evidence="4" id="KW-1185">Reference proteome</keyword>
<evidence type="ECO:0000256" key="2">
    <source>
        <dbReference type="SAM" id="MobiDB-lite"/>
    </source>
</evidence>
<evidence type="ECO:0000313" key="4">
    <source>
        <dbReference type="Proteomes" id="UP001178507"/>
    </source>
</evidence>
<feature type="region of interest" description="Disordered" evidence="2">
    <location>
        <begin position="131"/>
        <end position="335"/>
    </location>
</feature>
<reference evidence="3" key="1">
    <citation type="submission" date="2023-08" db="EMBL/GenBank/DDBJ databases">
        <authorList>
            <person name="Chen Y."/>
            <person name="Shah S."/>
            <person name="Dougan E. K."/>
            <person name="Thang M."/>
            <person name="Chan C."/>
        </authorList>
    </citation>
    <scope>NUCLEOTIDE SEQUENCE</scope>
</reference>
<feature type="compositionally biased region" description="Low complexity" evidence="2">
    <location>
        <begin position="241"/>
        <end position="260"/>
    </location>
</feature>
<comment type="caution">
    <text evidence="3">The sequence shown here is derived from an EMBL/GenBank/DDBJ whole genome shotgun (WGS) entry which is preliminary data.</text>
</comment>
<dbReference type="AlphaFoldDB" id="A0AA36NCD7"/>
<feature type="non-terminal residue" evidence="3">
    <location>
        <position position="424"/>
    </location>
</feature>
<feature type="compositionally biased region" description="Polar residues" evidence="2">
    <location>
        <begin position="303"/>
        <end position="315"/>
    </location>
</feature>
<name>A0AA36NCD7_9DINO</name>
<feature type="region of interest" description="Disordered" evidence="2">
    <location>
        <begin position="1"/>
        <end position="49"/>
    </location>
</feature>
<accession>A0AA36NCD7</accession>
<evidence type="ECO:0000256" key="1">
    <source>
        <dbReference type="SAM" id="Coils"/>
    </source>
</evidence>
<dbReference type="Proteomes" id="UP001178507">
    <property type="component" value="Unassembled WGS sequence"/>
</dbReference>